<dbReference type="PANTHER" id="PTHR33375:SF1">
    <property type="entry name" value="CHROMOSOME-PARTITIONING PROTEIN PARB-RELATED"/>
    <property type="match status" value="1"/>
</dbReference>
<protein>
    <submittedName>
        <fullName evidence="3">ParB/RepB/Spo0J family partition protein</fullName>
    </submittedName>
</protein>
<dbReference type="SUPFAM" id="SSF110849">
    <property type="entry name" value="ParB/Sulfiredoxin"/>
    <property type="match status" value="1"/>
</dbReference>
<proteinExistence type="predicted"/>
<dbReference type="EMBL" id="JASTZU010000058">
    <property type="protein sequence ID" value="MDL4842494.1"/>
    <property type="molecule type" value="Genomic_DNA"/>
</dbReference>
<evidence type="ECO:0000313" key="3">
    <source>
        <dbReference type="EMBL" id="MDL4842494.1"/>
    </source>
</evidence>
<dbReference type="InterPro" id="IPR050336">
    <property type="entry name" value="Chromosome_partition/occlusion"/>
</dbReference>
<evidence type="ECO:0000313" key="4">
    <source>
        <dbReference type="Proteomes" id="UP001235343"/>
    </source>
</evidence>
<keyword evidence="4" id="KW-1185">Reference proteome</keyword>
<dbReference type="Pfam" id="PF02195">
    <property type="entry name" value="ParB_N"/>
    <property type="match status" value="1"/>
</dbReference>
<dbReference type="PANTHER" id="PTHR33375">
    <property type="entry name" value="CHROMOSOME-PARTITIONING PROTEIN PARB-RELATED"/>
    <property type="match status" value="1"/>
</dbReference>
<dbReference type="SMART" id="SM00470">
    <property type="entry name" value="ParB"/>
    <property type="match status" value="1"/>
</dbReference>
<dbReference type="Gene3D" id="3.90.1530.10">
    <property type="entry name" value="Conserved hypothetical protein from pyrococcus furiosus pfu- 392566-001, ParB domain"/>
    <property type="match status" value="1"/>
</dbReference>
<reference evidence="3 4" key="1">
    <citation type="submission" date="2023-06" db="EMBL/GenBank/DDBJ databases">
        <title>Aquibacillus rhizosphaerae LR5S19.</title>
        <authorList>
            <person name="Sun J.-Q."/>
        </authorList>
    </citation>
    <scope>NUCLEOTIDE SEQUENCE [LARGE SCALE GENOMIC DNA]</scope>
    <source>
        <strain evidence="3 4">LR5S19</strain>
    </source>
</reference>
<name>A0ABT7LAQ2_9BACI</name>
<dbReference type="RefSeq" id="WP_285933765.1">
    <property type="nucleotide sequence ID" value="NZ_JASTZU010000058.1"/>
</dbReference>
<sequence>MNIRKIKLAQINKSEKSFREEKRDEMLELDISRYGLTSPLVVEQVSEKSYVLVEGYRRYDALDYIGKNEALCIVEEVTSPDERIIKRLKTEFHTKKRTPYELERMINHLLAIKPYNATELSERCSVTVETINKYIKGKNVNPEWVKIGEEKDLGRHVITDIHYLKNIKYPTKEYIFELYKDGQITGNTVKAIDTFTKIPGFILMKEVTKKDSIDEVVQSGIKDRDRDKLEEIVSSKKLNTTFDAESHKSLYKLLLKYVDRISNILRNTIFVNHLSLSQRHYLINYFEGFIILLDNPEEESKDQTDGVPPNLEH</sequence>
<gene>
    <name evidence="3" type="ORF">QQS35_18835</name>
</gene>
<evidence type="ECO:0000259" key="2">
    <source>
        <dbReference type="SMART" id="SM00470"/>
    </source>
</evidence>
<organism evidence="3 4">
    <name type="scientific">Aquibacillus rhizosphaerae</name>
    <dbReference type="NCBI Taxonomy" id="3051431"/>
    <lineage>
        <taxon>Bacteria</taxon>
        <taxon>Bacillati</taxon>
        <taxon>Bacillota</taxon>
        <taxon>Bacilli</taxon>
        <taxon>Bacillales</taxon>
        <taxon>Bacillaceae</taxon>
        <taxon>Aquibacillus</taxon>
    </lineage>
</organism>
<comment type="caution">
    <text evidence="3">The sequence shown here is derived from an EMBL/GenBank/DDBJ whole genome shotgun (WGS) entry which is preliminary data.</text>
</comment>
<evidence type="ECO:0000256" key="1">
    <source>
        <dbReference type="ARBA" id="ARBA00023125"/>
    </source>
</evidence>
<accession>A0ABT7LAQ2</accession>
<dbReference type="InterPro" id="IPR003115">
    <property type="entry name" value="ParB_N"/>
</dbReference>
<dbReference type="InterPro" id="IPR036086">
    <property type="entry name" value="ParB/Sulfiredoxin_sf"/>
</dbReference>
<keyword evidence="1" id="KW-0238">DNA-binding</keyword>
<dbReference type="Proteomes" id="UP001235343">
    <property type="component" value="Unassembled WGS sequence"/>
</dbReference>
<feature type="domain" description="ParB-like N-terminal" evidence="2">
    <location>
        <begin position="4"/>
        <end position="91"/>
    </location>
</feature>